<dbReference type="PANTHER" id="PTHR30411:SF0">
    <property type="entry name" value="CYS-TRNA(PRO)_CYS-TRNA(CYS) DEACYLASE YBAK"/>
    <property type="match status" value="1"/>
</dbReference>
<dbReference type="PANTHER" id="PTHR30411">
    <property type="entry name" value="CYTOPLASMIC PROTEIN"/>
    <property type="match status" value="1"/>
</dbReference>
<dbReference type="NCBIfam" id="TIGR00011">
    <property type="entry name" value="YbaK_EbsC"/>
    <property type="match status" value="1"/>
</dbReference>
<dbReference type="Gene3D" id="3.90.960.10">
    <property type="entry name" value="YbaK/aminoacyl-tRNA synthetase-associated domain"/>
    <property type="match status" value="1"/>
</dbReference>
<sequence>MKKKKIHKTNAIRILEKEKIAFVVHEYPWNEEHIDAVTVAEKVAMPVEKIYKTLVTKGDKTGITVACIPANNTLDLKALAKLSGNKKMEMLPMKELESVTGYIRGGCSPIGMKKTFPTFIAKNAQSIKTIIVSAGKRGMQVELTPHDLQKVTAAVFSDFTLE</sequence>
<keyword evidence="3 4" id="KW-0456">Lyase</keyword>
<reference evidence="7" key="1">
    <citation type="submission" date="2017-11" db="EMBL/GenBank/DDBJ databases">
        <authorList>
            <person name="Zhu W."/>
        </authorList>
    </citation>
    <scope>NUCLEOTIDE SEQUENCE [LARGE SCALE GENOMIC DNA]</scope>
    <source>
        <strain evidence="7">160</strain>
    </source>
</reference>
<evidence type="ECO:0000313" key="7">
    <source>
        <dbReference type="Proteomes" id="UP000253908"/>
    </source>
</evidence>
<evidence type="ECO:0000256" key="4">
    <source>
        <dbReference type="PIRNR" id="PIRNR006181"/>
    </source>
</evidence>
<name>A0A345PIC5_9BACI</name>
<dbReference type="RefSeq" id="WP_114917041.1">
    <property type="nucleotide sequence ID" value="NZ_CP024848.1"/>
</dbReference>
<organism evidence="6 7">
    <name type="scientific">Oceanobacillus zhaokaii</name>
    <dbReference type="NCBI Taxonomy" id="2052660"/>
    <lineage>
        <taxon>Bacteria</taxon>
        <taxon>Bacillati</taxon>
        <taxon>Bacillota</taxon>
        <taxon>Bacilli</taxon>
        <taxon>Bacillales</taxon>
        <taxon>Bacillaceae</taxon>
        <taxon>Oceanobacillus</taxon>
    </lineage>
</organism>
<dbReference type="InterPro" id="IPR004369">
    <property type="entry name" value="Prolyl-tRNA_editing_YbaK/EbsC"/>
</dbReference>
<dbReference type="GO" id="GO:0006412">
    <property type="term" value="P:translation"/>
    <property type="evidence" value="ECO:0007669"/>
    <property type="project" value="UniProtKB-KW"/>
</dbReference>
<dbReference type="InterPro" id="IPR007214">
    <property type="entry name" value="YbaK/aa-tRNA-synth-assoc-dom"/>
</dbReference>
<dbReference type="OrthoDB" id="9809296at2"/>
<dbReference type="EMBL" id="CP024848">
    <property type="protein sequence ID" value="AXI09755.1"/>
    <property type="molecule type" value="Genomic_DNA"/>
</dbReference>
<accession>A0A345PIC5</accession>
<evidence type="ECO:0000259" key="5">
    <source>
        <dbReference type="Pfam" id="PF04073"/>
    </source>
</evidence>
<dbReference type="CDD" id="cd00002">
    <property type="entry name" value="YbaK_deacylase"/>
    <property type="match status" value="1"/>
</dbReference>
<dbReference type="Proteomes" id="UP000253908">
    <property type="component" value="Chromosome"/>
</dbReference>
<dbReference type="PIRSF" id="PIRSF006181">
    <property type="entry name" value="EbsC_YbaK"/>
    <property type="match status" value="1"/>
</dbReference>
<dbReference type="KEGG" id="ocn:CUC15_12825"/>
<dbReference type="InterPro" id="IPR036754">
    <property type="entry name" value="YbaK/aa-tRNA-synt-asso_dom_sf"/>
</dbReference>
<evidence type="ECO:0000256" key="1">
    <source>
        <dbReference type="ARBA" id="ARBA00009798"/>
    </source>
</evidence>
<dbReference type="Pfam" id="PF04073">
    <property type="entry name" value="tRNA_edit"/>
    <property type="match status" value="1"/>
</dbReference>
<evidence type="ECO:0000313" key="6">
    <source>
        <dbReference type="EMBL" id="AXI09755.1"/>
    </source>
</evidence>
<dbReference type="GO" id="GO:0002161">
    <property type="term" value="F:aminoacyl-tRNA deacylase activity"/>
    <property type="evidence" value="ECO:0007669"/>
    <property type="project" value="InterPro"/>
</dbReference>
<dbReference type="GO" id="GO:0016829">
    <property type="term" value="F:lyase activity"/>
    <property type="evidence" value="ECO:0007669"/>
    <property type="project" value="UniProtKB-KW"/>
</dbReference>
<feature type="domain" description="YbaK/aminoacyl-tRNA synthetase-associated" evidence="5">
    <location>
        <begin position="36"/>
        <end position="150"/>
    </location>
</feature>
<keyword evidence="7" id="KW-1185">Reference proteome</keyword>
<dbReference type="EC" id="4.2.-.-" evidence="4"/>
<proteinExistence type="inferred from homology"/>
<evidence type="ECO:0000256" key="3">
    <source>
        <dbReference type="ARBA" id="ARBA00023239"/>
    </source>
</evidence>
<keyword evidence="2 4" id="KW-0648">Protein biosynthesis</keyword>
<evidence type="ECO:0000256" key="2">
    <source>
        <dbReference type="ARBA" id="ARBA00022917"/>
    </source>
</evidence>
<dbReference type="AlphaFoldDB" id="A0A345PIC5"/>
<gene>
    <name evidence="6" type="ORF">CUC15_12825</name>
</gene>
<comment type="similarity">
    <text evidence="1 4">Belongs to the prolyl-tRNA editing family. YbaK/EbsC subfamily.</text>
</comment>
<protein>
    <recommendedName>
        <fullName evidence="4">Cys-tRNA(Pro)/Cys-tRNA(Cys) deacylase</fullName>
        <ecNumber evidence="4">4.2.-.-</ecNumber>
    </recommendedName>
</protein>
<dbReference type="SUPFAM" id="SSF55826">
    <property type="entry name" value="YbaK/ProRS associated domain"/>
    <property type="match status" value="1"/>
</dbReference>